<dbReference type="Gene3D" id="3.40.50.720">
    <property type="entry name" value="NAD(P)-binding Rossmann-like Domain"/>
    <property type="match status" value="1"/>
</dbReference>
<accession>A0ABR1M946</accession>
<keyword evidence="9" id="KW-1185">Reference proteome</keyword>
<evidence type="ECO:0000313" key="8">
    <source>
        <dbReference type="EMBL" id="KAK7544404.1"/>
    </source>
</evidence>
<dbReference type="SUPFAM" id="SSF55347">
    <property type="entry name" value="Glyceraldehyde-3-phosphate dehydrogenase-like, C-terminal domain"/>
    <property type="match status" value="1"/>
</dbReference>
<comment type="similarity">
    <text evidence="1">Belongs to the Gfo/Idh/MocA family.</text>
</comment>
<dbReference type="EC" id="1.1.1.179" evidence="3"/>
<dbReference type="Pfam" id="PF01408">
    <property type="entry name" value="GFO_IDH_MocA"/>
    <property type="match status" value="1"/>
</dbReference>
<evidence type="ECO:0000259" key="7">
    <source>
        <dbReference type="Pfam" id="PF22725"/>
    </source>
</evidence>
<dbReference type="Proteomes" id="UP001360953">
    <property type="component" value="Unassembled WGS sequence"/>
</dbReference>
<dbReference type="SUPFAM" id="SSF51735">
    <property type="entry name" value="NAD(P)-binding Rossmann-fold domains"/>
    <property type="match status" value="1"/>
</dbReference>
<dbReference type="InterPro" id="IPR036291">
    <property type="entry name" value="NAD(P)-bd_dom_sf"/>
</dbReference>
<dbReference type="RefSeq" id="XP_066659639.1">
    <property type="nucleotide sequence ID" value="XM_066798690.1"/>
</dbReference>
<evidence type="ECO:0000313" key="9">
    <source>
        <dbReference type="Proteomes" id="UP001360953"/>
    </source>
</evidence>
<evidence type="ECO:0000256" key="4">
    <source>
        <dbReference type="ARBA" id="ARBA00042988"/>
    </source>
</evidence>
<dbReference type="Pfam" id="PF22725">
    <property type="entry name" value="GFO_IDH_MocA_C3"/>
    <property type="match status" value="1"/>
</dbReference>
<feature type="domain" description="GFO/IDH/MocA-like oxidoreductase" evidence="7">
    <location>
        <begin position="149"/>
        <end position="288"/>
    </location>
</feature>
<dbReference type="InterPro" id="IPR050984">
    <property type="entry name" value="Gfo/Idh/MocA_domain"/>
</dbReference>
<dbReference type="InterPro" id="IPR000683">
    <property type="entry name" value="Gfo/Idh/MocA-like_OxRdtase_N"/>
</dbReference>
<dbReference type="EMBL" id="JBBPEH010000001">
    <property type="protein sequence ID" value="KAK7544404.1"/>
    <property type="molecule type" value="Genomic_DNA"/>
</dbReference>
<dbReference type="InterPro" id="IPR055170">
    <property type="entry name" value="GFO_IDH_MocA-like_dom"/>
</dbReference>
<evidence type="ECO:0000256" key="2">
    <source>
        <dbReference type="ARBA" id="ARBA00023002"/>
    </source>
</evidence>
<gene>
    <name evidence="8" type="ORF">J3D65DRAFT_609472</name>
</gene>
<evidence type="ECO:0000256" key="1">
    <source>
        <dbReference type="ARBA" id="ARBA00010928"/>
    </source>
</evidence>
<proteinExistence type="inferred from homology"/>
<sequence>MSAPKEIRWGILATGGIALTFTRDLLVDPTTRGVTNVKHTVVAAASSSSASRASDFLKEVGAPSSAKAYGSYEEFVTDPNIDIIYIATPHSHHYQNARLCLEAGKNVLCEKAFTVNADQLKELVRIAKEKNLFLMEAVWTRYFPLSIYVRETIQSGKLGEIQRVSADTSHALDPYNAMADGKNRMVNPDLAGGALLDLGIYSLTWVFQTLYTTLPPADRKPPSVLSSLKRFTPTGAADELTTILLTFPRPKTGDVHAVATTGIRYSSNPTGDSIAGPACRVQGEKGEIQIFPPLYRPSKTRLILDDGTVDEREWPQPGPGKGSGWRNGFGDAFQPEGEGQGMFWEADEAATALLEGRKEGRFEDLAESVTIMEVMDEVRKQAGLRYPEKIETLKFPQPL</sequence>
<protein>
    <recommendedName>
        <fullName evidence="3">D-xylose 1-dehydrogenase (NADP(+), D-xylono-1,5-lactone-forming)</fullName>
        <ecNumber evidence="3">1.1.1.179</ecNumber>
    </recommendedName>
    <alternativeName>
        <fullName evidence="4">D-xylose-NADP dehydrogenase</fullName>
    </alternativeName>
</protein>
<keyword evidence="2" id="KW-0560">Oxidoreductase</keyword>
<dbReference type="PANTHER" id="PTHR22604:SF115">
    <property type="entry name" value="DIHYDRODIOL DEHYDROGENASE, PUTATIVE (AFU_ORTHOLOGUE AFUA_1G07520)-RELATED"/>
    <property type="match status" value="1"/>
</dbReference>
<evidence type="ECO:0000259" key="6">
    <source>
        <dbReference type="Pfam" id="PF01408"/>
    </source>
</evidence>
<dbReference type="PANTHER" id="PTHR22604">
    <property type="entry name" value="OXIDOREDUCTASES"/>
    <property type="match status" value="1"/>
</dbReference>
<dbReference type="GeneID" id="92031596"/>
<comment type="caution">
    <text evidence="8">The sequence shown here is derived from an EMBL/GenBank/DDBJ whole genome shotgun (WGS) entry which is preliminary data.</text>
</comment>
<dbReference type="Gene3D" id="3.30.360.10">
    <property type="entry name" value="Dihydrodipicolinate Reductase, domain 2"/>
    <property type="match status" value="1"/>
</dbReference>
<reference evidence="8 9" key="1">
    <citation type="submission" date="2024-04" db="EMBL/GenBank/DDBJ databases">
        <title>Phyllosticta paracitricarpa is synonymous to the EU quarantine fungus P. citricarpa based on phylogenomic analyses.</title>
        <authorList>
            <consortium name="Lawrence Berkeley National Laboratory"/>
            <person name="Van ingen-buijs V.A."/>
            <person name="Van westerhoven A.C."/>
            <person name="Haridas S."/>
            <person name="Skiadas P."/>
            <person name="Martin F."/>
            <person name="Groenewald J.Z."/>
            <person name="Crous P.W."/>
            <person name="Seidl M.F."/>
        </authorList>
    </citation>
    <scope>NUCLEOTIDE SEQUENCE [LARGE SCALE GENOMIC DNA]</scope>
    <source>
        <strain evidence="8 9">CPC 17464</strain>
    </source>
</reference>
<name>A0ABR1M946_9PEZI</name>
<organism evidence="8 9">
    <name type="scientific">Phyllosticta citribraziliensis</name>
    <dbReference type="NCBI Taxonomy" id="989973"/>
    <lineage>
        <taxon>Eukaryota</taxon>
        <taxon>Fungi</taxon>
        <taxon>Dikarya</taxon>
        <taxon>Ascomycota</taxon>
        <taxon>Pezizomycotina</taxon>
        <taxon>Dothideomycetes</taxon>
        <taxon>Dothideomycetes incertae sedis</taxon>
        <taxon>Botryosphaeriales</taxon>
        <taxon>Phyllostictaceae</taxon>
        <taxon>Phyllosticta</taxon>
    </lineage>
</organism>
<evidence type="ECO:0000256" key="5">
    <source>
        <dbReference type="ARBA" id="ARBA00049233"/>
    </source>
</evidence>
<comment type="catalytic activity">
    <reaction evidence="5">
        <text>D-xylose + NADP(+) = D-xylono-1,5-lactone + NADPH + H(+)</text>
        <dbReference type="Rhea" id="RHEA:22000"/>
        <dbReference type="ChEBI" id="CHEBI:15378"/>
        <dbReference type="ChEBI" id="CHEBI:15867"/>
        <dbReference type="ChEBI" id="CHEBI:53455"/>
        <dbReference type="ChEBI" id="CHEBI:57783"/>
        <dbReference type="ChEBI" id="CHEBI:58349"/>
        <dbReference type="EC" id="1.1.1.179"/>
    </reaction>
</comment>
<evidence type="ECO:0000256" key="3">
    <source>
        <dbReference type="ARBA" id="ARBA00038984"/>
    </source>
</evidence>
<feature type="domain" description="Gfo/Idh/MocA-like oxidoreductase N-terminal" evidence="6">
    <location>
        <begin position="38"/>
        <end position="135"/>
    </location>
</feature>